<keyword evidence="1" id="KW-1133">Transmembrane helix</keyword>
<dbReference type="AlphaFoldDB" id="A0A2J7ZGB2"/>
<evidence type="ECO:0000313" key="3">
    <source>
        <dbReference type="Proteomes" id="UP000236333"/>
    </source>
</evidence>
<comment type="caution">
    <text evidence="2">The sequence shown here is derived from an EMBL/GenBank/DDBJ whole genome shotgun (WGS) entry which is preliminary data.</text>
</comment>
<name>A0A2J7ZGB2_9CHLO</name>
<sequence length="83" mass="8302">MCFAWMGSAATMTVETVGTVAAAAVGATAVVVVLTGVQGLSAEWAGRAFDWRPPEGHTVVGAGSAEAVAVVLQRLRSAGMLLG</sequence>
<gene>
    <name evidence="2" type="ORF">TSOC_014909</name>
</gene>
<proteinExistence type="predicted"/>
<organism evidence="2 3">
    <name type="scientific">Tetrabaena socialis</name>
    <dbReference type="NCBI Taxonomy" id="47790"/>
    <lineage>
        <taxon>Eukaryota</taxon>
        <taxon>Viridiplantae</taxon>
        <taxon>Chlorophyta</taxon>
        <taxon>core chlorophytes</taxon>
        <taxon>Chlorophyceae</taxon>
        <taxon>CS clade</taxon>
        <taxon>Chlamydomonadales</taxon>
        <taxon>Tetrabaenaceae</taxon>
        <taxon>Tetrabaena</taxon>
    </lineage>
</organism>
<keyword evidence="3" id="KW-1185">Reference proteome</keyword>
<protein>
    <submittedName>
        <fullName evidence="2">Uncharacterized protein</fullName>
    </submittedName>
</protein>
<reference evidence="2 3" key="1">
    <citation type="journal article" date="2017" name="Mol. Biol. Evol.">
        <title>The 4-celled Tetrabaena socialis nuclear genome reveals the essential components for genetic control of cell number at the origin of multicellularity in the volvocine lineage.</title>
        <authorList>
            <person name="Featherston J."/>
            <person name="Arakaki Y."/>
            <person name="Hanschen E.R."/>
            <person name="Ferris P.J."/>
            <person name="Michod R.E."/>
            <person name="Olson B.J.S.C."/>
            <person name="Nozaki H."/>
            <person name="Durand P.M."/>
        </authorList>
    </citation>
    <scope>NUCLEOTIDE SEQUENCE [LARGE SCALE GENOMIC DNA]</scope>
    <source>
        <strain evidence="2 3">NIES-571</strain>
    </source>
</reference>
<evidence type="ECO:0000313" key="2">
    <source>
        <dbReference type="EMBL" id="PNG99315.1"/>
    </source>
</evidence>
<keyword evidence="1" id="KW-0812">Transmembrane</keyword>
<keyword evidence="1" id="KW-0472">Membrane</keyword>
<accession>A0A2J7ZGB2</accession>
<evidence type="ECO:0000256" key="1">
    <source>
        <dbReference type="SAM" id="Phobius"/>
    </source>
</evidence>
<dbReference type="Proteomes" id="UP000236333">
    <property type="component" value="Unassembled WGS sequence"/>
</dbReference>
<feature type="non-terminal residue" evidence="2">
    <location>
        <position position="83"/>
    </location>
</feature>
<dbReference type="EMBL" id="PGGS01003289">
    <property type="protein sequence ID" value="PNG99315.1"/>
    <property type="molecule type" value="Genomic_DNA"/>
</dbReference>
<feature type="transmembrane region" description="Helical" evidence="1">
    <location>
        <begin position="20"/>
        <end position="42"/>
    </location>
</feature>